<evidence type="ECO:0000313" key="2">
    <source>
        <dbReference type="EMBL" id="KAF2190887.1"/>
    </source>
</evidence>
<dbReference type="Gene3D" id="3.30.710.10">
    <property type="entry name" value="Potassium Channel Kv1.1, Chain A"/>
    <property type="match status" value="1"/>
</dbReference>
<feature type="non-terminal residue" evidence="2">
    <location>
        <position position="355"/>
    </location>
</feature>
<dbReference type="InterPro" id="IPR011333">
    <property type="entry name" value="SKP1/BTB/POZ_sf"/>
</dbReference>
<gene>
    <name evidence="2" type="ORF">K469DRAFT_512956</name>
</gene>
<organism evidence="2 3">
    <name type="scientific">Zopfia rhizophila CBS 207.26</name>
    <dbReference type="NCBI Taxonomy" id="1314779"/>
    <lineage>
        <taxon>Eukaryota</taxon>
        <taxon>Fungi</taxon>
        <taxon>Dikarya</taxon>
        <taxon>Ascomycota</taxon>
        <taxon>Pezizomycotina</taxon>
        <taxon>Dothideomycetes</taxon>
        <taxon>Dothideomycetes incertae sedis</taxon>
        <taxon>Zopfiaceae</taxon>
        <taxon>Zopfia</taxon>
    </lineage>
</organism>
<dbReference type="InterPro" id="IPR000210">
    <property type="entry name" value="BTB/POZ_dom"/>
</dbReference>
<keyword evidence="3" id="KW-1185">Reference proteome</keyword>
<sequence length="355" mass="40406">PTITLHEQGDVTLIIGEEEQRVVVSTSILRRASPVWQAMFGERWAESEATEVPLPDDDVEAMVTVLRIAHLRFDEVPQKHGLSFKQLLSLAIICDKYDTVKIVRPFMYLHEWHLKWRPQVAKPGYEEWLFISWTFGYPEIFEIVAQHLLMTVYIDQSGNCLTENGKPIAANMPPGIIERILKVREDTISAILRHCYATLERVKLTRTCQIPDPKPNQSSYRSTLPDTYSSEKECHSMILGSLVGALNDLRIGSRPTASQYHYSISHFSQFLSTVSISAYTKVDLDKLYDLTDRRDRYGYTKERPSKNEFISAGVQSHATCADAVQLITPAKEIIAKMPSAVLDSHLKHMEKQATK</sequence>
<dbReference type="CDD" id="cd18186">
    <property type="entry name" value="BTB_POZ_ZBTB_KLHL-like"/>
    <property type="match status" value="1"/>
</dbReference>
<dbReference type="Proteomes" id="UP000800200">
    <property type="component" value="Unassembled WGS sequence"/>
</dbReference>
<feature type="non-terminal residue" evidence="2">
    <location>
        <position position="1"/>
    </location>
</feature>
<reference evidence="2" key="1">
    <citation type="journal article" date="2020" name="Stud. Mycol.">
        <title>101 Dothideomycetes genomes: a test case for predicting lifestyles and emergence of pathogens.</title>
        <authorList>
            <person name="Haridas S."/>
            <person name="Albert R."/>
            <person name="Binder M."/>
            <person name="Bloem J."/>
            <person name="Labutti K."/>
            <person name="Salamov A."/>
            <person name="Andreopoulos B."/>
            <person name="Baker S."/>
            <person name="Barry K."/>
            <person name="Bills G."/>
            <person name="Bluhm B."/>
            <person name="Cannon C."/>
            <person name="Castanera R."/>
            <person name="Culley D."/>
            <person name="Daum C."/>
            <person name="Ezra D."/>
            <person name="Gonzalez J."/>
            <person name="Henrissat B."/>
            <person name="Kuo A."/>
            <person name="Liang C."/>
            <person name="Lipzen A."/>
            <person name="Lutzoni F."/>
            <person name="Magnuson J."/>
            <person name="Mondo S."/>
            <person name="Nolan M."/>
            <person name="Ohm R."/>
            <person name="Pangilinan J."/>
            <person name="Park H.-J."/>
            <person name="Ramirez L."/>
            <person name="Alfaro M."/>
            <person name="Sun H."/>
            <person name="Tritt A."/>
            <person name="Yoshinaga Y."/>
            <person name="Zwiers L.-H."/>
            <person name="Turgeon B."/>
            <person name="Goodwin S."/>
            <person name="Spatafora J."/>
            <person name="Crous P."/>
            <person name="Grigoriev I."/>
        </authorList>
    </citation>
    <scope>NUCLEOTIDE SEQUENCE</scope>
    <source>
        <strain evidence="2">CBS 207.26</strain>
    </source>
</reference>
<evidence type="ECO:0000259" key="1">
    <source>
        <dbReference type="PROSITE" id="PS50097"/>
    </source>
</evidence>
<dbReference type="EMBL" id="ML994618">
    <property type="protein sequence ID" value="KAF2190887.1"/>
    <property type="molecule type" value="Genomic_DNA"/>
</dbReference>
<accession>A0A6A6EFQ4</accession>
<dbReference type="AlphaFoldDB" id="A0A6A6EFQ4"/>
<name>A0A6A6EFQ4_9PEZI</name>
<dbReference type="OrthoDB" id="5275938at2759"/>
<protein>
    <recommendedName>
        <fullName evidence="1">BTB domain-containing protein</fullName>
    </recommendedName>
</protein>
<proteinExistence type="predicted"/>
<dbReference type="SUPFAM" id="SSF54695">
    <property type="entry name" value="POZ domain"/>
    <property type="match status" value="1"/>
</dbReference>
<dbReference type="PROSITE" id="PS50097">
    <property type="entry name" value="BTB"/>
    <property type="match status" value="1"/>
</dbReference>
<evidence type="ECO:0000313" key="3">
    <source>
        <dbReference type="Proteomes" id="UP000800200"/>
    </source>
</evidence>
<feature type="domain" description="BTB" evidence="1">
    <location>
        <begin position="9"/>
        <end position="78"/>
    </location>
</feature>